<dbReference type="Pfam" id="PF02666">
    <property type="entry name" value="PS_Dcarbxylase"/>
    <property type="match status" value="1"/>
</dbReference>
<keyword evidence="6" id="KW-0443">Lipid metabolism</keyword>
<evidence type="ECO:0000256" key="7">
    <source>
        <dbReference type="ARBA" id="ARBA00023209"/>
    </source>
</evidence>
<keyword evidence="5" id="KW-0210">Decarboxylase</keyword>
<evidence type="ECO:0000256" key="2">
    <source>
        <dbReference type="ARBA" id="ARBA00005189"/>
    </source>
</evidence>
<keyword evidence="4" id="KW-0444">Lipid biosynthesis</keyword>
<dbReference type="EC" id="4.1.1.65" evidence="3"/>
<accession>A0A0X9F712</accession>
<dbReference type="UniPathway" id="UPA00558"/>
<dbReference type="InterPro" id="IPR033177">
    <property type="entry name" value="PSD-B"/>
</dbReference>
<evidence type="ECO:0000256" key="9">
    <source>
        <dbReference type="ARBA" id="ARBA00023264"/>
    </source>
</evidence>
<keyword evidence="8" id="KW-0456">Lyase</keyword>
<comment type="pathway">
    <text evidence="11">Phospholipid metabolism; phosphatidylethanolamine biosynthesis.</text>
</comment>
<dbReference type="AlphaFoldDB" id="A0A0X9F712"/>
<evidence type="ECO:0000256" key="11">
    <source>
        <dbReference type="ARBA" id="ARBA00024326"/>
    </source>
</evidence>
<proteinExistence type="evidence at transcript level"/>
<dbReference type="GO" id="GO:0006646">
    <property type="term" value="P:phosphatidylethanolamine biosynthetic process"/>
    <property type="evidence" value="ECO:0007669"/>
    <property type="project" value="UniProtKB-UniPathway"/>
</dbReference>
<evidence type="ECO:0000256" key="4">
    <source>
        <dbReference type="ARBA" id="ARBA00022516"/>
    </source>
</evidence>
<keyword evidence="9" id="KW-1208">Phospholipid metabolism</keyword>
<sequence>MGLVGLFQYLYRFIDSFLNHLLARCHLSANGEYGWKSFDRKVNPKPEPTQLVNFTQLTTLFLKTKTGKLMREQQPLTKKIKLLLLFNPVTEWIDTTHLMRLWIHNKSVRKGEEEGTRASHSQIRTFVDTYGIDMADFEPSDIEKYRTFEDFFIRAHRPGSRPIDGPDDPSGAVVVADSRVVTYDSVAETKKLWIKGTDFTLTNLVMDTQLGEHFSDAAVAGFRLSPQDYHRYHSPVTGAIKAFRSIPGDYYQVDPIALQSGVNILTSNARSYLVIETEQFGDVLFVAIGATDVGTVRIHDKFQKPGTEIKKGDEIGYFQFGGSSIIVAFQQGAIKFDQDLLDLSRQKIQVSVEVGTSLGRANPMKKKLS</sequence>
<evidence type="ECO:0000256" key="6">
    <source>
        <dbReference type="ARBA" id="ARBA00023098"/>
    </source>
</evidence>
<dbReference type="InterPro" id="IPR003817">
    <property type="entry name" value="PS_Dcarbxylase"/>
</dbReference>
<evidence type="ECO:0000256" key="10">
    <source>
        <dbReference type="ARBA" id="ARBA00023317"/>
    </source>
</evidence>
<dbReference type="PANTHER" id="PTHR10067">
    <property type="entry name" value="PHOSPHATIDYLSERINE DECARBOXYLASE"/>
    <property type="match status" value="1"/>
</dbReference>
<name>A0A0X9F712_9PEZI</name>
<protein>
    <recommendedName>
        <fullName evidence="3">phosphatidylserine decarboxylase</fullName>
        <ecNumber evidence="3">4.1.1.65</ecNumber>
    </recommendedName>
</protein>
<evidence type="ECO:0000256" key="3">
    <source>
        <dbReference type="ARBA" id="ARBA00012243"/>
    </source>
</evidence>
<evidence type="ECO:0000256" key="8">
    <source>
        <dbReference type="ARBA" id="ARBA00023239"/>
    </source>
</evidence>
<reference evidence="12" key="1">
    <citation type="submission" date="2015-01" db="EMBL/GenBank/DDBJ databases">
        <title>Decarboxylase from Daldinia eschscholzii IFB-TL01.</title>
        <authorList>
            <person name="Wang G."/>
            <person name="Tan R.X."/>
        </authorList>
    </citation>
    <scope>NUCLEOTIDE SEQUENCE</scope>
    <source>
        <strain evidence="12">IFB-TL01</strain>
    </source>
</reference>
<comment type="pathway">
    <text evidence="2">Lipid metabolism.</text>
</comment>
<dbReference type="EMBL" id="KP644199">
    <property type="protein sequence ID" value="ALM31998.1"/>
    <property type="molecule type" value="mRNA"/>
</dbReference>
<evidence type="ECO:0000313" key="12">
    <source>
        <dbReference type="EMBL" id="ALM31998.1"/>
    </source>
</evidence>
<dbReference type="PANTHER" id="PTHR10067:SF11">
    <property type="entry name" value="PHOSPHATIDYLSERINE DECARBOXYLASE"/>
    <property type="match status" value="1"/>
</dbReference>
<dbReference type="NCBIfam" id="TIGR00163">
    <property type="entry name" value="PS_decarb"/>
    <property type="match status" value="1"/>
</dbReference>
<evidence type="ECO:0000256" key="1">
    <source>
        <dbReference type="ARBA" id="ARBA00001928"/>
    </source>
</evidence>
<organism evidence="12">
    <name type="scientific">Daldinia eschscholzii IFB-TL01</name>
    <dbReference type="NCBI Taxonomy" id="1169046"/>
    <lineage>
        <taxon>Eukaryota</taxon>
        <taxon>Fungi</taxon>
        <taxon>Dikarya</taxon>
        <taxon>Ascomycota</taxon>
        <taxon>Pezizomycotina</taxon>
        <taxon>Sordariomycetes</taxon>
        <taxon>Xylariomycetidae</taxon>
        <taxon>Xylariales</taxon>
        <taxon>Hypoxylaceae</taxon>
        <taxon>Daldinia</taxon>
    </lineage>
</organism>
<dbReference type="GO" id="GO:0004609">
    <property type="term" value="F:phosphatidylserine decarboxylase activity"/>
    <property type="evidence" value="ECO:0007669"/>
    <property type="project" value="UniProtKB-EC"/>
</dbReference>
<evidence type="ECO:0000256" key="5">
    <source>
        <dbReference type="ARBA" id="ARBA00022793"/>
    </source>
</evidence>
<keyword evidence="7" id="KW-0594">Phospholipid biosynthesis</keyword>
<keyword evidence="10" id="KW-0670">Pyruvate</keyword>
<comment type="cofactor">
    <cofactor evidence="1">
        <name>pyruvate</name>
        <dbReference type="ChEBI" id="CHEBI:15361"/>
    </cofactor>
</comment>